<reference evidence="5" key="2">
    <citation type="journal article" date="2009" name="J. Med. Virol.">
        <title>Molecular epidemiology of HCV genotypes among injection drug users in Taiwan: Full-length sequences of two new subtype 6w strains and a recombinant form_2b6w.</title>
        <authorList>
            <person name="Lee Y.M."/>
            <person name="Lin H.J."/>
            <person name="Chen Y.J."/>
            <person name="Lee C.M."/>
            <person name="Wang S.F."/>
            <person name="Chang K.Y."/>
            <person name="Chen T.L."/>
            <person name="Liu H.F."/>
            <person name="Chen Y.M."/>
        </authorList>
    </citation>
    <scope>NUCLEOTIDE SEQUENCE</scope>
    <source>
        <strain evidence="5">D144</strain>
    </source>
</reference>
<name>D1G282_9HEPC</name>
<feature type="compositionally biased region" description="Gly residues" evidence="3">
    <location>
        <begin position="69"/>
        <end position="78"/>
    </location>
</feature>
<dbReference type="GO" id="GO:0030430">
    <property type="term" value="C:host cell cytoplasm"/>
    <property type="evidence" value="ECO:0007669"/>
    <property type="project" value="UniProtKB-SubCell"/>
</dbReference>
<protein>
    <submittedName>
        <fullName evidence="5">Polyprotein</fullName>
    </submittedName>
</protein>
<feature type="non-terminal residue" evidence="5">
    <location>
        <position position="1"/>
    </location>
</feature>
<evidence type="ECO:0000259" key="4">
    <source>
        <dbReference type="Pfam" id="PF01543"/>
    </source>
</evidence>
<reference evidence="5" key="1">
    <citation type="submission" date="2008-12" db="EMBL/GenBank/DDBJ databases">
        <authorList>
            <person name="Chen Y.-M."/>
            <person name="Chen T.-L."/>
            <person name="Lee C.-M."/>
            <person name="Lee Y.-M."/>
            <person name="Chen C.-Y."/>
            <person name="Lin H.-J."/>
        </authorList>
    </citation>
    <scope>NUCLEOTIDE SEQUENCE</scope>
    <source>
        <strain evidence="5">D144</strain>
    </source>
</reference>
<dbReference type="EMBL" id="FJ515083">
    <property type="protein sequence ID" value="ACT37105.1"/>
    <property type="molecule type" value="Genomic_RNA"/>
</dbReference>
<keyword evidence="2" id="KW-1035">Host cytoplasm</keyword>
<sequence>PNNFQVRGGGLMVCGLYLLPGHAPRLGGRAKLKNSERLQHHERLLPIPKAGQSEGRPWPRPLYPWLLNGDGGGGGGGWPPSPPGPLPTRIPPDP</sequence>
<proteinExistence type="predicted"/>
<dbReference type="InterPro" id="IPR002522">
    <property type="entry name" value="HCV_core_N"/>
</dbReference>
<feature type="compositionally biased region" description="Pro residues" evidence="3">
    <location>
        <begin position="79"/>
        <end position="94"/>
    </location>
</feature>
<evidence type="ECO:0000256" key="1">
    <source>
        <dbReference type="ARBA" id="ARBA00004192"/>
    </source>
</evidence>
<dbReference type="GO" id="GO:0005198">
    <property type="term" value="F:structural molecule activity"/>
    <property type="evidence" value="ECO:0007669"/>
    <property type="project" value="InterPro"/>
</dbReference>
<comment type="subcellular location">
    <subcellularLocation>
        <location evidence="1">Host cytoplasm</location>
    </subcellularLocation>
</comment>
<feature type="non-terminal residue" evidence="5">
    <location>
        <position position="94"/>
    </location>
</feature>
<feature type="region of interest" description="Disordered" evidence="3">
    <location>
        <begin position="41"/>
        <end position="94"/>
    </location>
</feature>
<evidence type="ECO:0000313" key="5">
    <source>
        <dbReference type="EMBL" id="ACT37105.1"/>
    </source>
</evidence>
<dbReference type="GO" id="GO:0019028">
    <property type="term" value="C:viral capsid"/>
    <property type="evidence" value="ECO:0007669"/>
    <property type="project" value="InterPro"/>
</dbReference>
<evidence type="ECO:0000256" key="3">
    <source>
        <dbReference type="SAM" id="MobiDB-lite"/>
    </source>
</evidence>
<accession>D1G282</accession>
<dbReference type="Pfam" id="PF01543">
    <property type="entry name" value="HCV_capsid"/>
    <property type="match status" value="1"/>
</dbReference>
<feature type="domain" description="Hepatitis C virus Core protein N-terminal" evidence="4">
    <location>
        <begin position="1"/>
        <end position="85"/>
    </location>
</feature>
<evidence type="ECO:0000256" key="2">
    <source>
        <dbReference type="ARBA" id="ARBA00023200"/>
    </source>
</evidence>
<organism evidence="5">
    <name type="scientific">Hepacivirus hominis</name>
    <dbReference type="NCBI Taxonomy" id="3052230"/>
    <lineage>
        <taxon>Viruses</taxon>
        <taxon>Riboviria</taxon>
        <taxon>Orthornavirae</taxon>
        <taxon>Kitrinoviricota</taxon>
        <taxon>Flasuviricetes</taxon>
        <taxon>Amarillovirales</taxon>
        <taxon>Flaviviridae</taxon>
        <taxon>Hepacivirus</taxon>
    </lineage>
</organism>